<reference evidence="10" key="1">
    <citation type="submission" date="2019-10" db="EMBL/GenBank/DDBJ databases">
        <title>The virome associated to Eryshiphales from vegetable crops in Italy.</title>
        <authorList>
            <person name="Chiapello M."/>
            <person name="Turina M."/>
        </authorList>
    </citation>
    <scope>NUCLEOTIDE SEQUENCE</scope>
    <source>
        <strain evidence="10">PM-A_DN31467</strain>
    </source>
</reference>
<dbReference type="GO" id="GO:0006351">
    <property type="term" value="P:DNA-templated transcription"/>
    <property type="evidence" value="ECO:0007669"/>
    <property type="project" value="InterPro"/>
</dbReference>
<evidence type="ECO:0000256" key="8">
    <source>
        <dbReference type="RuleBase" id="RU364050"/>
    </source>
</evidence>
<evidence type="ECO:0000259" key="9">
    <source>
        <dbReference type="PROSITE" id="PS50507"/>
    </source>
</evidence>
<feature type="domain" description="RdRp catalytic" evidence="9">
    <location>
        <begin position="413"/>
        <end position="530"/>
    </location>
</feature>
<keyword evidence="2 8" id="KW-0696">RNA-directed RNA polymerase</keyword>
<dbReference type="EC" id="2.7.7.48" evidence="8"/>
<evidence type="ECO:0000313" key="10">
    <source>
        <dbReference type="EMBL" id="QIP68046.1"/>
    </source>
</evidence>
<dbReference type="GO" id="GO:0000166">
    <property type="term" value="F:nucleotide binding"/>
    <property type="evidence" value="ECO:0007669"/>
    <property type="project" value="UniProtKB-KW"/>
</dbReference>
<dbReference type="Pfam" id="PF02123">
    <property type="entry name" value="RdRP_4"/>
    <property type="match status" value="1"/>
</dbReference>
<keyword evidence="3 8" id="KW-0808">Transferase</keyword>
<organism evidence="10">
    <name type="scientific">Erysiphales associated totivirus 2</name>
    <dbReference type="NCBI Taxonomy" id="2719849"/>
    <lineage>
        <taxon>Viruses</taxon>
        <taxon>Riboviria</taxon>
        <taxon>Orthornavirae</taxon>
        <taxon>Duplornaviricota</taxon>
        <taxon>Chrymotiviricetes</taxon>
        <taxon>Ghabrivirales</taxon>
        <taxon>Alphatotivirineae</taxon>
        <taxon>Orthototiviridae</taxon>
        <taxon>Totivirus</taxon>
    </lineage>
</organism>
<accession>A0A6G9ELH3</accession>
<sequence>MTLSEESEADYVLVEIRRNVVESGHTYLRMGDSTLRCVARPMARLHVTAYYMHVDTPLNFLKEEALLRISKIEYGPELFPYGFASQEAIMLDVFGPIRKRQVSRQVGGLAERWYNQQDVLPYLRASNVHMRHVSCHELQVRPWEYWLGKAKPAIHMMEEMYRKHDIKPHESLFVGLLVWLASIDDKLRTWIWGHKVWEVHVDYIKWAAYIKRNVSIKLKALQNNIDVDLTQAFEMEVLLNRGLGNVDWEAERNNRVEPVLATPDQEDLREVLTELFTDLRGMGAKPKRSKFSSYWKNRWAWAPTGAYHSQHKEDAAFQGTTRETKNKFQAFCKMNTQYGERFLKRKPEIAAWPSTKYEWGKQRAIYGADITSYSVTGYGMLGCEEVLKPMFPIGDQAEATVVKQRVKEVLKSGIPYCFDYEDFNSQHSNESMKLVLEVYQQIFNNDLHEDQLDAITWTMESIDNTYVMKNSERWYKTEGTLMSGWRLTTFINTVLNYAYIRVAAGNTIPATIHNGDDVLMAVTKYSQIQRLHRNIKKIGVRYQKTKCSLAGIAEFLRVDHSKGIGTQYLARSIATLVHGQIDSEQPTNTAEMLNAFNTRQKEAISRGADAKLITDIAKKQEANLIKQGRVVTEGPSYYDVHVTKGGPIREYDPEALGCRASLFTVGGESDSPEVTLEEKISSGAYDYAEYISRNYDLQDHVEEIARRAQKALNVCAKADVVGVRITKENITASDLQKASQHKMFGKETTGMKVNLAKAFGIPMYLGKGRDAFARMVVMRSEDPIAALRLWF</sequence>
<dbReference type="SUPFAM" id="SSF56672">
    <property type="entry name" value="DNA/RNA polymerases"/>
    <property type="match status" value="1"/>
</dbReference>
<dbReference type="GO" id="GO:0003968">
    <property type="term" value="F:RNA-directed RNA polymerase activity"/>
    <property type="evidence" value="ECO:0007669"/>
    <property type="project" value="UniProtKB-KW"/>
</dbReference>
<keyword evidence="5 8" id="KW-0547">Nucleotide-binding</keyword>
<evidence type="ECO:0000256" key="7">
    <source>
        <dbReference type="ARBA" id="ARBA00048744"/>
    </source>
</evidence>
<comment type="similarity">
    <text evidence="1">Belongs to the totiviridae RNA-directed RNA polymerase family.</text>
</comment>
<dbReference type="Gene3D" id="3.30.70.270">
    <property type="match status" value="1"/>
</dbReference>
<dbReference type="GO" id="GO:0039694">
    <property type="term" value="P:viral RNA genome replication"/>
    <property type="evidence" value="ECO:0007669"/>
    <property type="project" value="InterPro"/>
</dbReference>
<evidence type="ECO:0000256" key="2">
    <source>
        <dbReference type="ARBA" id="ARBA00022484"/>
    </source>
</evidence>
<evidence type="ECO:0000256" key="4">
    <source>
        <dbReference type="ARBA" id="ARBA00022695"/>
    </source>
</evidence>
<keyword evidence="4 8" id="KW-0548">Nucleotidyltransferase</keyword>
<keyword evidence="6 8" id="KW-0693">Viral RNA replication</keyword>
<evidence type="ECO:0000256" key="5">
    <source>
        <dbReference type="ARBA" id="ARBA00022741"/>
    </source>
</evidence>
<dbReference type="InterPro" id="IPR043128">
    <property type="entry name" value="Rev_trsase/Diguanyl_cyclase"/>
</dbReference>
<comment type="catalytic activity">
    <reaction evidence="7 8">
        <text>RNA(n) + a ribonucleoside 5'-triphosphate = RNA(n+1) + diphosphate</text>
        <dbReference type="Rhea" id="RHEA:21248"/>
        <dbReference type="Rhea" id="RHEA-COMP:14527"/>
        <dbReference type="Rhea" id="RHEA-COMP:17342"/>
        <dbReference type="ChEBI" id="CHEBI:33019"/>
        <dbReference type="ChEBI" id="CHEBI:61557"/>
        <dbReference type="ChEBI" id="CHEBI:140395"/>
        <dbReference type="EC" id="2.7.7.48"/>
    </reaction>
</comment>
<protein>
    <recommendedName>
        <fullName evidence="8">RNA-directed RNA polymerase</fullName>
        <ecNumber evidence="8">2.7.7.48</ecNumber>
    </recommendedName>
</protein>
<name>A0A6G9ELH3_9VIRU</name>
<dbReference type="EMBL" id="MN628273">
    <property type="protein sequence ID" value="QIP68046.1"/>
    <property type="molecule type" value="Genomic_RNA"/>
</dbReference>
<dbReference type="InterPro" id="IPR043502">
    <property type="entry name" value="DNA/RNA_pol_sf"/>
</dbReference>
<dbReference type="PROSITE" id="PS50507">
    <property type="entry name" value="RDRP_SSRNA_POS"/>
    <property type="match status" value="1"/>
</dbReference>
<proteinExistence type="inferred from homology"/>
<evidence type="ECO:0000256" key="3">
    <source>
        <dbReference type="ARBA" id="ARBA00022679"/>
    </source>
</evidence>
<dbReference type="InterPro" id="IPR007094">
    <property type="entry name" value="RNA-dir_pol_PSvirus"/>
</dbReference>
<dbReference type="InterPro" id="IPR001795">
    <property type="entry name" value="RNA-dir_pol_luteovirus"/>
</dbReference>
<dbReference type="GO" id="GO:0003723">
    <property type="term" value="F:RNA binding"/>
    <property type="evidence" value="ECO:0007669"/>
    <property type="project" value="InterPro"/>
</dbReference>
<evidence type="ECO:0000256" key="6">
    <source>
        <dbReference type="ARBA" id="ARBA00022953"/>
    </source>
</evidence>
<evidence type="ECO:0000256" key="1">
    <source>
        <dbReference type="ARBA" id="ARBA00010455"/>
    </source>
</evidence>